<sequence length="675" mass="72593">MSTTKGVLVFFATLTLFAPTLTYYLRANRESGSEYYFDGSLRVLSAPNGGATPTASAKFRSIRVYNASTSNTEDVGVTLEAAGNFSKSKEDLDGFFGDLTDAAAVRKANEGLALLKNTTRAWNASTLVTQLDQFNATEVAAKFMAKSKKFLSQIADLSPPPISFFSDAGSDGQLKKYIIKRAIKGGFLPFSSSTSSESFSFDDGTGMSSCTIEPTIGVVSMSMKEIGVMRGSAAPLSGGANGDEDDVTVTIVPCLSKVNGILKIWGKISNATNMLEIAHYYTSYTTLVDMTLTGLKGTPDSFGSLFVVTQQHTDGANTTESKYKVEWFGLDSSISHRRGYAIFSLPSSALIDMNVAGTIIPAVIPISIFGITVYNLIQLDYLFHTNSSGLQCVQLNVTDSQNMLDSSAVANVTHVADSIGKYIQGYQNGSELRMLRYFEHKLNSTNTVSHLVAAYNDGGLKVLKNMSVVFADVALARERYTLPAAFDVFEREGVSRTPSNNITGDEFDIVRMSAVASSSTPNMDTMKVLDDLMTSSGGVSGVANMDDDKKEEVVYYIRKLSTVLNTSMVENITENDMYSHQIREFVVPVSLLPANSSSVKNNRAGTEPPPTQLESVLDKLKTSTIGGQLGGQQVASSLSSSKVVTELERIPLDAALLESTSAGAALEGLNIRHLF</sequence>
<dbReference type="EMBL" id="HBIB01049346">
    <property type="protein sequence ID" value="CAE0270193.1"/>
    <property type="molecule type" value="Transcribed_RNA"/>
</dbReference>
<name>A0A7S3GLG8_9EUKA</name>
<reference evidence="1" key="1">
    <citation type="submission" date="2021-01" db="EMBL/GenBank/DDBJ databases">
        <authorList>
            <person name="Corre E."/>
            <person name="Pelletier E."/>
            <person name="Niang G."/>
            <person name="Scheremetjew M."/>
            <person name="Finn R."/>
            <person name="Kale V."/>
            <person name="Holt S."/>
            <person name="Cochrane G."/>
            <person name="Meng A."/>
            <person name="Brown T."/>
            <person name="Cohen L."/>
        </authorList>
    </citation>
    <scope>NUCLEOTIDE SEQUENCE</scope>
    <source>
        <strain evidence="1">NIES-2562</strain>
    </source>
</reference>
<evidence type="ECO:0000313" key="1">
    <source>
        <dbReference type="EMBL" id="CAE0270193.1"/>
    </source>
</evidence>
<protein>
    <submittedName>
        <fullName evidence="1">Uncharacterized protein</fullName>
    </submittedName>
</protein>
<dbReference type="AlphaFoldDB" id="A0A7S3GLG8"/>
<organism evidence="1">
    <name type="scientific">Palpitomonas bilix</name>
    <dbReference type="NCBI Taxonomy" id="652834"/>
    <lineage>
        <taxon>Eukaryota</taxon>
        <taxon>Eukaryota incertae sedis</taxon>
    </lineage>
</organism>
<gene>
    <name evidence="1" type="ORF">PBIL07802_LOCUS32548</name>
</gene>
<accession>A0A7S3GLG8</accession>
<proteinExistence type="predicted"/>